<organism evidence="2 3">
    <name type="scientific">Cinchona calisaya</name>
    <dbReference type="NCBI Taxonomy" id="153742"/>
    <lineage>
        <taxon>Eukaryota</taxon>
        <taxon>Viridiplantae</taxon>
        <taxon>Streptophyta</taxon>
        <taxon>Embryophyta</taxon>
        <taxon>Tracheophyta</taxon>
        <taxon>Spermatophyta</taxon>
        <taxon>Magnoliopsida</taxon>
        <taxon>eudicotyledons</taxon>
        <taxon>Gunneridae</taxon>
        <taxon>Pentapetalae</taxon>
        <taxon>asterids</taxon>
        <taxon>lamiids</taxon>
        <taxon>Gentianales</taxon>
        <taxon>Rubiaceae</taxon>
        <taxon>Cinchonoideae</taxon>
        <taxon>Cinchoneae</taxon>
        <taxon>Cinchona</taxon>
    </lineage>
</organism>
<dbReference type="PANTHER" id="PTHR47990">
    <property type="entry name" value="2-OXOGLUTARATE (2OG) AND FE(II)-DEPENDENT OXYGENASE SUPERFAMILY PROTEIN-RELATED"/>
    <property type="match status" value="1"/>
</dbReference>
<evidence type="ECO:0000313" key="2">
    <source>
        <dbReference type="EMBL" id="KAL3516899.1"/>
    </source>
</evidence>
<reference evidence="2 3" key="1">
    <citation type="submission" date="2024-11" db="EMBL/GenBank/DDBJ databases">
        <title>A near-complete genome assembly of Cinchona calisaya.</title>
        <authorList>
            <person name="Lian D.C."/>
            <person name="Zhao X.W."/>
            <person name="Wei L."/>
        </authorList>
    </citation>
    <scope>NUCLEOTIDE SEQUENCE [LARGE SCALE GENOMIC DNA]</scope>
    <source>
        <tissue evidence="2">Nenye</tissue>
    </source>
</reference>
<gene>
    <name evidence="2" type="ORF">ACH5RR_023801</name>
</gene>
<protein>
    <recommendedName>
        <fullName evidence="1">Isopenicillin N synthase-like Fe(2+) 2OG dioxygenase domain-containing protein</fullName>
    </recommendedName>
</protein>
<dbReference type="InterPro" id="IPR050231">
    <property type="entry name" value="Iron_ascorbate_oxido_reductase"/>
</dbReference>
<dbReference type="EMBL" id="JBJUIK010000010">
    <property type="protein sequence ID" value="KAL3516899.1"/>
    <property type="molecule type" value="Genomic_DNA"/>
</dbReference>
<evidence type="ECO:0000313" key="3">
    <source>
        <dbReference type="Proteomes" id="UP001630127"/>
    </source>
</evidence>
<evidence type="ECO:0000259" key="1">
    <source>
        <dbReference type="Pfam" id="PF03171"/>
    </source>
</evidence>
<sequence>MPHTDKSFITILDQNQVGGLEVKLKDIEQWIPVDILPSSFVVMAGDVSMLLAIINVKTTNMLQLEMACGLGQNDSTQPVVVL</sequence>
<dbReference type="AlphaFoldDB" id="A0ABD2ZBP7"/>
<comment type="caution">
    <text evidence="2">The sequence shown here is derived from an EMBL/GenBank/DDBJ whole genome shotgun (WGS) entry which is preliminary data.</text>
</comment>
<dbReference type="InterPro" id="IPR044861">
    <property type="entry name" value="IPNS-like_FE2OG_OXY"/>
</dbReference>
<dbReference type="SUPFAM" id="SSF51197">
    <property type="entry name" value="Clavaminate synthase-like"/>
    <property type="match status" value="1"/>
</dbReference>
<name>A0ABD2ZBP7_9GENT</name>
<dbReference type="Gene3D" id="2.60.120.330">
    <property type="entry name" value="B-lactam Antibiotic, Isopenicillin N Synthase, Chain"/>
    <property type="match status" value="1"/>
</dbReference>
<proteinExistence type="predicted"/>
<feature type="domain" description="Isopenicillin N synthase-like Fe(2+) 2OG dioxygenase" evidence="1">
    <location>
        <begin position="2"/>
        <end position="51"/>
    </location>
</feature>
<accession>A0ABD2ZBP7</accession>
<dbReference type="Pfam" id="PF03171">
    <property type="entry name" value="2OG-FeII_Oxy"/>
    <property type="match status" value="1"/>
</dbReference>
<dbReference type="Proteomes" id="UP001630127">
    <property type="component" value="Unassembled WGS sequence"/>
</dbReference>
<dbReference type="InterPro" id="IPR027443">
    <property type="entry name" value="IPNS-like_sf"/>
</dbReference>
<keyword evidence="3" id="KW-1185">Reference proteome</keyword>